<dbReference type="InterPro" id="IPR000998">
    <property type="entry name" value="MAM_dom"/>
</dbReference>
<protein>
    <submittedName>
        <fullName evidence="3">MAM domain-containing protein</fullName>
    </submittedName>
</protein>
<feature type="domain" description="MAM" evidence="1">
    <location>
        <begin position="29"/>
        <end position="74"/>
    </location>
</feature>
<evidence type="ECO:0000313" key="3">
    <source>
        <dbReference type="WBParaSite" id="ALUE_0001902601-mRNA-1"/>
    </source>
</evidence>
<dbReference type="Gene3D" id="2.60.120.200">
    <property type="match status" value="1"/>
</dbReference>
<sequence length="148" mass="16953">MTIRLHKENDQRHALTVFFAQLNKLRKESWQLLLLNVRAPDVPFQLSFEVRKIGDEHFWIAIDDIDILSGRCPKEPIAVSRATASFSGIASMLDESVAFSRLAIIALFIINAYRDDPTVVVAFLRHTTKVERCAPRRLLMYAPFLPTE</sequence>
<proteinExistence type="predicted"/>
<keyword evidence="2" id="KW-1185">Reference proteome</keyword>
<dbReference type="PROSITE" id="PS50060">
    <property type="entry name" value="MAM_2"/>
    <property type="match status" value="1"/>
</dbReference>
<accession>A0A0M3IJZ3</accession>
<evidence type="ECO:0000259" key="1">
    <source>
        <dbReference type="PROSITE" id="PS50060"/>
    </source>
</evidence>
<dbReference type="GO" id="GO:0016020">
    <property type="term" value="C:membrane"/>
    <property type="evidence" value="ECO:0007669"/>
    <property type="project" value="InterPro"/>
</dbReference>
<name>A0A0M3IJZ3_ASCLU</name>
<dbReference type="Proteomes" id="UP000036681">
    <property type="component" value="Unplaced"/>
</dbReference>
<reference evidence="3" key="1">
    <citation type="submission" date="2017-02" db="UniProtKB">
        <authorList>
            <consortium name="WormBaseParasite"/>
        </authorList>
    </citation>
    <scope>IDENTIFICATION</scope>
</reference>
<dbReference type="WBParaSite" id="ALUE_0001902601-mRNA-1">
    <property type="protein sequence ID" value="ALUE_0001902601-mRNA-1"/>
    <property type="gene ID" value="ALUE_0001902601"/>
</dbReference>
<evidence type="ECO:0000313" key="2">
    <source>
        <dbReference type="Proteomes" id="UP000036681"/>
    </source>
</evidence>
<organism evidence="2 3">
    <name type="scientific">Ascaris lumbricoides</name>
    <name type="common">Giant roundworm</name>
    <dbReference type="NCBI Taxonomy" id="6252"/>
    <lineage>
        <taxon>Eukaryota</taxon>
        <taxon>Metazoa</taxon>
        <taxon>Ecdysozoa</taxon>
        <taxon>Nematoda</taxon>
        <taxon>Chromadorea</taxon>
        <taxon>Rhabditida</taxon>
        <taxon>Spirurina</taxon>
        <taxon>Ascaridomorpha</taxon>
        <taxon>Ascaridoidea</taxon>
        <taxon>Ascarididae</taxon>
        <taxon>Ascaris</taxon>
    </lineage>
</organism>
<dbReference type="AlphaFoldDB" id="A0A0M3IJZ3"/>